<evidence type="ECO:0000256" key="4">
    <source>
        <dbReference type="ARBA" id="ARBA00022692"/>
    </source>
</evidence>
<evidence type="ECO:0000259" key="8">
    <source>
        <dbReference type="PROSITE" id="PS50156"/>
    </source>
</evidence>
<evidence type="ECO:0000313" key="9">
    <source>
        <dbReference type="EMBL" id="WNF00870.1"/>
    </source>
</evidence>
<dbReference type="PANTHER" id="PTHR33406:SF11">
    <property type="entry name" value="MEMBRANE PROTEIN SCO6666-RELATED"/>
    <property type="match status" value="1"/>
</dbReference>
<evidence type="ECO:0000256" key="2">
    <source>
        <dbReference type="ARBA" id="ARBA00010157"/>
    </source>
</evidence>
<dbReference type="InterPro" id="IPR000731">
    <property type="entry name" value="SSD"/>
</dbReference>
<keyword evidence="4 7" id="KW-0812">Transmembrane</keyword>
<keyword evidence="10" id="KW-1185">Reference proteome</keyword>
<evidence type="ECO:0000313" key="10">
    <source>
        <dbReference type="Proteomes" id="UP001305606"/>
    </source>
</evidence>
<feature type="transmembrane region" description="Helical" evidence="7">
    <location>
        <begin position="568"/>
        <end position="587"/>
    </location>
</feature>
<comment type="subcellular location">
    <subcellularLocation>
        <location evidence="1">Cell membrane</location>
        <topology evidence="1">Multi-pass membrane protein</topology>
    </subcellularLocation>
</comment>
<dbReference type="Gene3D" id="1.20.1640.10">
    <property type="entry name" value="Multidrug efflux transporter AcrB transmembrane domain"/>
    <property type="match status" value="2"/>
</dbReference>
<gene>
    <name evidence="9" type="ORF">PS467_38835</name>
</gene>
<feature type="transmembrane region" description="Helical" evidence="7">
    <location>
        <begin position="599"/>
        <end position="621"/>
    </location>
</feature>
<reference evidence="9 10" key="1">
    <citation type="submission" date="2023-02" db="EMBL/GenBank/DDBJ databases">
        <title>Streptomyces sp. SCA4-21 with antifungal activity against Fusarium oxysporum f. sp. cubense, Streptomyces sp. SCA2-17 with antifungal activity against Fusarium oxysporum f. sp. cubense.</title>
        <authorList>
            <person name="Qi D."/>
        </authorList>
    </citation>
    <scope>NUCLEOTIDE SEQUENCE [LARGE SCALE GENOMIC DNA]</scope>
    <source>
        <strain evidence="9 10">SCA4-21</strain>
    </source>
</reference>
<protein>
    <submittedName>
        <fullName evidence="9">MMPL family transporter</fullName>
    </submittedName>
</protein>
<feature type="transmembrane region" description="Helical" evidence="7">
    <location>
        <begin position="305"/>
        <end position="329"/>
    </location>
</feature>
<dbReference type="EMBL" id="CP117522">
    <property type="protein sequence ID" value="WNF00870.1"/>
    <property type="molecule type" value="Genomic_DNA"/>
</dbReference>
<feature type="transmembrane region" description="Helical" evidence="7">
    <location>
        <begin position="373"/>
        <end position="397"/>
    </location>
</feature>
<evidence type="ECO:0000256" key="6">
    <source>
        <dbReference type="ARBA" id="ARBA00023136"/>
    </source>
</evidence>
<feature type="transmembrane region" description="Helical" evidence="7">
    <location>
        <begin position="683"/>
        <end position="702"/>
    </location>
</feature>
<feature type="domain" description="SSD" evidence="8">
    <location>
        <begin position="237"/>
        <end position="328"/>
    </location>
</feature>
<organism evidence="9 10">
    <name type="scientific">Streptomyces luomodiensis</name>
    <dbReference type="NCBI Taxonomy" id="3026192"/>
    <lineage>
        <taxon>Bacteria</taxon>
        <taxon>Bacillati</taxon>
        <taxon>Actinomycetota</taxon>
        <taxon>Actinomycetes</taxon>
        <taxon>Kitasatosporales</taxon>
        <taxon>Streptomycetaceae</taxon>
        <taxon>Streptomyces</taxon>
    </lineage>
</organism>
<feature type="transmembrane region" description="Helical" evidence="7">
    <location>
        <begin position="657"/>
        <end position="677"/>
    </location>
</feature>
<keyword evidence="6 7" id="KW-0472">Membrane</keyword>
<dbReference type="PANTHER" id="PTHR33406">
    <property type="entry name" value="MEMBRANE PROTEIN MJ1562-RELATED"/>
    <property type="match status" value="1"/>
</dbReference>
<feature type="transmembrane region" description="Helical" evidence="7">
    <location>
        <begin position="541"/>
        <end position="563"/>
    </location>
</feature>
<dbReference type="RefSeq" id="WP_311039219.1">
    <property type="nucleotide sequence ID" value="NZ_CP117522.1"/>
</dbReference>
<dbReference type="PROSITE" id="PS50156">
    <property type="entry name" value="SSD"/>
    <property type="match status" value="1"/>
</dbReference>
<keyword evidence="5 7" id="KW-1133">Transmembrane helix</keyword>
<accession>A0ABY9VFY2</accession>
<comment type="similarity">
    <text evidence="2">Belongs to the resistance-nodulation-cell division (RND) (TC 2.A.6) family. MmpL subfamily.</text>
</comment>
<keyword evidence="3" id="KW-1003">Cell membrane</keyword>
<sequence>MTVCIIGAPRRTLAATFLLLAVAAVVAVPVMGKLSAGGFRDPGAESSRATTALADTFDQGKMQLLLTVTAPGGVAGSAARTAGSRIVEELEQSPHVASVSSPWTAPGPAAATLTSKDGDTGLIAAGLYGEENDAQRYARDLADKVTGTADGVVVKAGGGAMLYSQIRERSEADLSFMEAVATPLSLLALIWVFGGLVAAGLPLAVAVVAIACAAAALRLLTMVTEISVFALSLATALGLALAIDYTLLIISRFRDELARRESIEHAVVRTMSTAGRTVLFSASTVILCTLPMLLFPMSFLRSMAYAAMLVVAFAAAGALVITPAAMTLLGHRIESWNLKTPVRRLFGRSGHPVRRTEDTFWYRSTKAVMRRPLVTAVAVTAALLLLGSPFLGVRYGFPDDRVLSSSASVREVGDQLREDFTVNPQAAVSVVLKDTRDMTPTQLGAYAAALSRVPGVTFVAAPGATFVDGERSAGQSAGAGAEGNAAFLTVASAAPVFSAQSEKQLDGLHAVPVPGDAQVMFTGTAQVNRDSVDAVTSRLPLVILLITIVALVLLFAVTGSVLLPLKAVVLDMISLSAAFGALVWIFQDGHLGALGTTSVGTLVIQTPIVLFFIAFGVSMDYEVFIMSRIKEYWKNSDRTDEANAEAVARGLARTGPVVTAAAAIMTISFAALIAAQVSNMRMLGFGLMVVVLVDATLVRMLLVPAFMKMLGRANWWAPRRLRAWHDRWAISDDGAVAPVRTEVPVG</sequence>
<dbReference type="InterPro" id="IPR050545">
    <property type="entry name" value="Mycobact_MmpL"/>
</dbReference>
<evidence type="ECO:0000256" key="5">
    <source>
        <dbReference type="ARBA" id="ARBA00022989"/>
    </source>
</evidence>
<feature type="transmembrane region" description="Helical" evidence="7">
    <location>
        <begin position="278"/>
        <end position="299"/>
    </location>
</feature>
<proteinExistence type="inferred from homology"/>
<dbReference type="Proteomes" id="UP001305606">
    <property type="component" value="Chromosome"/>
</dbReference>
<feature type="transmembrane region" description="Helical" evidence="7">
    <location>
        <begin position="226"/>
        <end position="250"/>
    </location>
</feature>
<evidence type="ECO:0000256" key="7">
    <source>
        <dbReference type="SAM" id="Phobius"/>
    </source>
</evidence>
<dbReference type="InterPro" id="IPR004869">
    <property type="entry name" value="MMPL_dom"/>
</dbReference>
<name>A0ABY9VFY2_9ACTN</name>
<dbReference type="Pfam" id="PF03176">
    <property type="entry name" value="MMPL"/>
    <property type="match status" value="2"/>
</dbReference>
<dbReference type="SUPFAM" id="SSF82866">
    <property type="entry name" value="Multidrug efflux transporter AcrB transmembrane domain"/>
    <property type="match status" value="2"/>
</dbReference>
<evidence type="ECO:0000256" key="1">
    <source>
        <dbReference type="ARBA" id="ARBA00004651"/>
    </source>
</evidence>
<evidence type="ECO:0000256" key="3">
    <source>
        <dbReference type="ARBA" id="ARBA00022475"/>
    </source>
</evidence>